<evidence type="ECO:0000313" key="2">
    <source>
        <dbReference type="Proteomes" id="UP000265618"/>
    </source>
</evidence>
<dbReference type="Proteomes" id="UP000265618">
    <property type="component" value="Unassembled WGS sequence"/>
</dbReference>
<reference evidence="1 2" key="1">
    <citation type="journal article" date="2018" name="PLoS ONE">
        <title>The draft genome of Kipferlia bialata reveals reductive genome evolution in fornicate parasites.</title>
        <authorList>
            <person name="Tanifuji G."/>
            <person name="Takabayashi S."/>
            <person name="Kume K."/>
            <person name="Takagi M."/>
            <person name="Nakayama T."/>
            <person name="Kamikawa R."/>
            <person name="Inagaki Y."/>
            <person name="Hashimoto T."/>
        </authorList>
    </citation>
    <scope>NUCLEOTIDE SEQUENCE [LARGE SCALE GENOMIC DNA]</scope>
    <source>
        <strain evidence="1">NY0173</strain>
    </source>
</reference>
<comment type="caution">
    <text evidence="1">The sequence shown here is derived from an EMBL/GenBank/DDBJ whole genome shotgun (WGS) entry which is preliminary data.</text>
</comment>
<proteinExistence type="predicted"/>
<accession>A0A9K3CQV8</accession>
<sequence>MGLDPAIIGRLHEFMYSDDDCCEMPSEEDLEAYFRQLELFQLDHENDRAHVFSVEDMHTMNELEQRRAAGLDSNEIWFNRVVECGILSAALDYSPRVKR</sequence>
<dbReference type="AlphaFoldDB" id="A0A9K3CQV8"/>
<protein>
    <submittedName>
        <fullName evidence="1">Uncharacterized protein</fullName>
    </submittedName>
</protein>
<keyword evidence="2" id="KW-1185">Reference proteome</keyword>
<name>A0A9K3CQV8_9EUKA</name>
<dbReference type="EMBL" id="BDIP01000224">
    <property type="protein sequence ID" value="GIQ80708.1"/>
    <property type="molecule type" value="Genomic_DNA"/>
</dbReference>
<organism evidence="1 2">
    <name type="scientific">Kipferlia bialata</name>
    <dbReference type="NCBI Taxonomy" id="797122"/>
    <lineage>
        <taxon>Eukaryota</taxon>
        <taxon>Metamonada</taxon>
        <taxon>Carpediemonas-like organisms</taxon>
        <taxon>Kipferlia</taxon>
    </lineage>
</organism>
<gene>
    <name evidence="1" type="ORF">KIPB_001546</name>
</gene>
<evidence type="ECO:0000313" key="1">
    <source>
        <dbReference type="EMBL" id="GIQ80708.1"/>
    </source>
</evidence>